<dbReference type="InterPro" id="IPR005467">
    <property type="entry name" value="His_kinase_dom"/>
</dbReference>
<protein>
    <recommendedName>
        <fullName evidence="10">Sensor-like histidine kinase SenX3</fullName>
        <ecNumber evidence="4">2.7.13.3</ecNumber>
    </recommendedName>
</protein>
<dbReference type="GO" id="GO:0016036">
    <property type="term" value="P:cellular response to phosphate starvation"/>
    <property type="evidence" value="ECO:0007669"/>
    <property type="project" value="TreeGrafter"/>
</dbReference>
<evidence type="ECO:0000313" key="12">
    <source>
        <dbReference type="EMBL" id="AGQ19760.1"/>
    </source>
</evidence>
<dbReference type="PANTHER" id="PTHR45453">
    <property type="entry name" value="PHOSPHATE REGULON SENSOR PROTEIN PHOR"/>
    <property type="match status" value="1"/>
</dbReference>
<evidence type="ECO:0000256" key="1">
    <source>
        <dbReference type="ARBA" id="ARBA00000085"/>
    </source>
</evidence>
<evidence type="ECO:0000256" key="10">
    <source>
        <dbReference type="ARBA" id="ARBA00039401"/>
    </source>
</evidence>
<evidence type="ECO:0000256" key="7">
    <source>
        <dbReference type="ARBA" id="ARBA00022777"/>
    </source>
</evidence>
<dbReference type="SUPFAM" id="SSF47384">
    <property type="entry name" value="Homodimeric domain of signal transducing histidine kinase"/>
    <property type="match status" value="1"/>
</dbReference>
<comment type="catalytic activity">
    <reaction evidence="1">
        <text>ATP + protein L-histidine = ADP + protein N-phospho-L-histidine.</text>
        <dbReference type="EC" id="2.7.13.3"/>
    </reaction>
</comment>
<dbReference type="SMART" id="SM00387">
    <property type="entry name" value="HATPase_c"/>
    <property type="match status" value="1"/>
</dbReference>
<dbReference type="InterPro" id="IPR004358">
    <property type="entry name" value="Sig_transdc_His_kin-like_C"/>
</dbReference>
<reference evidence="12" key="1">
    <citation type="journal article" date="2013" name="Sci. Rep.">
        <title>Metagenomics uncovers a new group of low GC and ultra-small marine Actinobacteria.</title>
        <authorList>
            <person name="Ghai R."/>
            <person name="Mizuno C.M."/>
            <person name="Picazo A."/>
            <person name="Camacho A."/>
            <person name="Rodriguez-Valera F."/>
        </authorList>
    </citation>
    <scope>NUCLEOTIDE SEQUENCE</scope>
</reference>
<comment type="cofactor">
    <cofactor evidence="2">
        <name>a divalent metal cation</name>
        <dbReference type="ChEBI" id="CHEBI:60240"/>
    </cofactor>
</comment>
<dbReference type="GO" id="GO:0005509">
    <property type="term" value="F:calcium ion binding"/>
    <property type="evidence" value="ECO:0007669"/>
    <property type="project" value="UniProtKB-ARBA"/>
</dbReference>
<keyword evidence="7 12" id="KW-0418">Kinase</keyword>
<dbReference type="Gene3D" id="1.10.287.130">
    <property type="match status" value="1"/>
</dbReference>
<evidence type="ECO:0000256" key="3">
    <source>
        <dbReference type="ARBA" id="ARBA00004236"/>
    </source>
</evidence>
<name>S5DS26_9ACTN</name>
<dbReference type="PROSITE" id="PS50109">
    <property type="entry name" value="HIS_KIN"/>
    <property type="match status" value="1"/>
</dbReference>
<dbReference type="Gene3D" id="3.30.565.10">
    <property type="entry name" value="Histidine kinase-like ATPase, C-terminal domain"/>
    <property type="match status" value="1"/>
</dbReference>
<dbReference type="InterPro" id="IPR050351">
    <property type="entry name" value="BphY/WalK/GraS-like"/>
</dbReference>
<proteinExistence type="predicted"/>
<dbReference type="SUPFAM" id="SSF55874">
    <property type="entry name" value="ATPase domain of HSP90 chaperone/DNA topoisomerase II/histidine kinase"/>
    <property type="match status" value="1"/>
</dbReference>
<dbReference type="CDD" id="cd00075">
    <property type="entry name" value="HATPase"/>
    <property type="match status" value="1"/>
</dbReference>
<dbReference type="AlphaFoldDB" id="S5DS26"/>
<dbReference type="EC" id="2.7.13.3" evidence="4"/>
<dbReference type="FunFam" id="3.30.565.10:FF:000006">
    <property type="entry name" value="Sensor histidine kinase WalK"/>
    <property type="match status" value="1"/>
</dbReference>
<dbReference type="SMART" id="SM00388">
    <property type="entry name" value="HisKA"/>
    <property type="match status" value="1"/>
</dbReference>
<evidence type="ECO:0000256" key="5">
    <source>
        <dbReference type="ARBA" id="ARBA00022553"/>
    </source>
</evidence>
<dbReference type="GO" id="GO:0000155">
    <property type="term" value="F:phosphorelay sensor kinase activity"/>
    <property type="evidence" value="ECO:0007669"/>
    <property type="project" value="InterPro"/>
</dbReference>
<dbReference type="PANTHER" id="PTHR45453:SF1">
    <property type="entry name" value="PHOSPHATE REGULON SENSOR PROTEIN PHOR"/>
    <property type="match status" value="1"/>
</dbReference>
<dbReference type="InterPro" id="IPR003661">
    <property type="entry name" value="HisK_dim/P_dom"/>
</dbReference>
<feature type="domain" description="Histidine kinase" evidence="11">
    <location>
        <begin position="21"/>
        <end position="232"/>
    </location>
</feature>
<dbReference type="EMBL" id="KC811141">
    <property type="protein sequence ID" value="AGQ19760.1"/>
    <property type="molecule type" value="Genomic_DNA"/>
</dbReference>
<dbReference type="InterPro" id="IPR003594">
    <property type="entry name" value="HATPase_dom"/>
</dbReference>
<dbReference type="PRINTS" id="PR00344">
    <property type="entry name" value="BCTRLSENSOR"/>
</dbReference>
<dbReference type="InterPro" id="IPR036097">
    <property type="entry name" value="HisK_dim/P_sf"/>
</dbReference>
<dbReference type="Pfam" id="PF02518">
    <property type="entry name" value="HATPase_c"/>
    <property type="match status" value="1"/>
</dbReference>
<accession>S5DS26</accession>
<comment type="subcellular location">
    <subcellularLocation>
        <location evidence="3">Cell membrane</location>
    </subcellularLocation>
</comment>
<dbReference type="FunFam" id="1.10.287.130:FF:000001">
    <property type="entry name" value="Two-component sensor histidine kinase"/>
    <property type="match status" value="1"/>
</dbReference>
<dbReference type="CDD" id="cd00082">
    <property type="entry name" value="HisKA"/>
    <property type="match status" value="1"/>
</dbReference>
<keyword evidence="8" id="KW-0902">Two-component regulatory system</keyword>
<evidence type="ECO:0000256" key="6">
    <source>
        <dbReference type="ARBA" id="ARBA00022679"/>
    </source>
</evidence>
<keyword evidence="5" id="KW-0597">Phosphoprotein</keyword>
<evidence type="ECO:0000256" key="9">
    <source>
        <dbReference type="ARBA" id="ARBA00023136"/>
    </source>
</evidence>
<evidence type="ECO:0000256" key="2">
    <source>
        <dbReference type="ARBA" id="ARBA00001968"/>
    </source>
</evidence>
<dbReference type="Pfam" id="PF00512">
    <property type="entry name" value="HisKA"/>
    <property type="match status" value="1"/>
</dbReference>
<dbReference type="GO" id="GO:0004721">
    <property type="term" value="F:phosphoprotein phosphatase activity"/>
    <property type="evidence" value="ECO:0007669"/>
    <property type="project" value="TreeGrafter"/>
</dbReference>
<evidence type="ECO:0000259" key="11">
    <source>
        <dbReference type="PROSITE" id="PS50109"/>
    </source>
</evidence>
<keyword evidence="6" id="KW-0808">Transferase</keyword>
<evidence type="ECO:0000256" key="4">
    <source>
        <dbReference type="ARBA" id="ARBA00012438"/>
    </source>
</evidence>
<organism evidence="12">
    <name type="scientific">Candidatus Actinomarina minuta</name>
    <dbReference type="NCBI Taxonomy" id="1389454"/>
    <lineage>
        <taxon>Bacteria</taxon>
        <taxon>Bacillati</taxon>
        <taxon>Actinomycetota</taxon>
        <taxon>Actinomycetes</taxon>
        <taxon>Candidatus Actinomarinidae</taxon>
        <taxon>Candidatus Actinomarinales</taxon>
        <taxon>Candidatus Actinomarineae</taxon>
        <taxon>Candidatus Actinomarinaceae</taxon>
        <taxon>Candidatus Actinomarina</taxon>
    </lineage>
</organism>
<keyword evidence="9" id="KW-0472">Membrane</keyword>
<dbReference type="InterPro" id="IPR036890">
    <property type="entry name" value="HATPase_C_sf"/>
</dbReference>
<dbReference type="GO" id="GO:0005886">
    <property type="term" value="C:plasma membrane"/>
    <property type="evidence" value="ECO:0007669"/>
    <property type="project" value="UniProtKB-SubCell"/>
</dbReference>
<sequence>MNDNTEEFLEITRIKEEFIANASHELKTPVASVRLAAESALRSLKLNDGMAQSFLEQILRDSDRMNELISDLLDLSLMETSDIEMEVIDLHDVISNEISYLSKQNKKRVGYKKTKAEIFANYDDISIAVKNLIKNALKYSPPEENIFIKTEESTSEIICSFQDYGSGISIADQEKIFERFYRVDKGRSRKLGGTGLGLAIVKHAIDRNNARIEIESKLSFGSTFSIIFSKVNVK</sequence>
<evidence type="ECO:0000256" key="8">
    <source>
        <dbReference type="ARBA" id="ARBA00023012"/>
    </source>
</evidence>